<accession>D6PD87</accession>
<feature type="signal peptide" evidence="1">
    <location>
        <begin position="1"/>
        <end position="19"/>
    </location>
</feature>
<evidence type="ECO:0000256" key="1">
    <source>
        <dbReference type="SAM" id="SignalP"/>
    </source>
</evidence>
<feature type="chain" id="PRO_5003087288" description="DUF4174 domain-containing protein" evidence="1">
    <location>
        <begin position="20"/>
        <end position="102"/>
    </location>
</feature>
<keyword evidence="1" id="KW-0732">Signal</keyword>
<proteinExistence type="predicted"/>
<dbReference type="EMBL" id="GU942993">
    <property type="protein sequence ID" value="ADD93688.1"/>
    <property type="molecule type" value="Genomic_DNA"/>
</dbReference>
<evidence type="ECO:0008006" key="3">
    <source>
        <dbReference type="Google" id="ProtNLM"/>
    </source>
</evidence>
<evidence type="ECO:0000313" key="2">
    <source>
        <dbReference type="EMBL" id="ADD93688.1"/>
    </source>
</evidence>
<organism evidence="2">
    <name type="scientific">uncultured marine bacterium MedDCM-OCT-S04-C749</name>
    <dbReference type="NCBI Taxonomy" id="743061"/>
    <lineage>
        <taxon>Bacteria</taxon>
        <taxon>environmental samples</taxon>
    </lineage>
</organism>
<name>D6PD87_9BACT</name>
<sequence length="102" mass="11722">MVPRIFILSIFLIIPSAYASGDTLEITYVETNTDIKDLIWEKRPVLVFSNSHLDPNLKQQIKMFGSDPDALSSRDVKVFVDDKPEPNSNLRKRFRPKGFLII</sequence>
<protein>
    <recommendedName>
        <fullName evidence="3">DUF4174 domain-containing protein</fullName>
    </recommendedName>
</protein>
<reference evidence="2" key="1">
    <citation type="journal article" date="2010" name="ISME J.">
        <title>Metagenome of the Mediterranean deep chlorophyll maximum studied by direct and fosmid library 454 pyrosequencing.</title>
        <authorList>
            <person name="Ghai R."/>
            <person name="Martin-Cuadrado A.B."/>
            <person name="Molto A.G."/>
            <person name="Heredia I.G."/>
            <person name="Cabrera R."/>
            <person name="Martin J."/>
            <person name="Verdu M."/>
            <person name="Deschamps P."/>
            <person name="Moreira D."/>
            <person name="Lopez-Garcia P."/>
            <person name="Mira A."/>
            <person name="Rodriguez-Valera F."/>
        </authorList>
    </citation>
    <scope>NUCLEOTIDE SEQUENCE</scope>
</reference>
<dbReference type="AlphaFoldDB" id="D6PD87"/>